<accession>A0A165F2U1</accession>
<dbReference type="Pfam" id="PF00106">
    <property type="entry name" value="adh_short"/>
    <property type="match status" value="1"/>
</dbReference>
<keyword evidence="5" id="KW-1185">Reference proteome</keyword>
<evidence type="ECO:0000313" key="5">
    <source>
        <dbReference type="Proteomes" id="UP000076842"/>
    </source>
</evidence>
<sequence>MAFPYKHVLIFGATSGIGEALAKQLFHACKTVVVTGRREENLQALCSGVPNAHYRVHDISDHGSIPAFATSIVTDFPQLDCIVLNSGIQRGFDFAHPETVDLAQIDLEIDTNYVAYLHVLKYFLPQLLKQPKAAVVAMSSGLALVPMARAPNYCATKAALHQFWLSLRVQLKECDYLPSDR</sequence>
<dbReference type="PANTHER" id="PTHR43669:SF11">
    <property type="entry name" value="SHORT-CHAIN DEHYDROGENASE_OXIDOREDUCTASE"/>
    <property type="match status" value="1"/>
</dbReference>
<dbReference type="OrthoDB" id="37659at2759"/>
<dbReference type="PROSITE" id="PS00061">
    <property type="entry name" value="ADH_SHORT"/>
    <property type="match status" value="1"/>
</dbReference>
<dbReference type="Proteomes" id="UP000076842">
    <property type="component" value="Unassembled WGS sequence"/>
</dbReference>
<evidence type="ECO:0000256" key="2">
    <source>
        <dbReference type="ARBA" id="ARBA00022857"/>
    </source>
</evidence>
<dbReference type="PRINTS" id="PR00081">
    <property type="entry name" value="GDHRDH"/>
</dbReference>
<keyword evidence="3" id="KW-0560">Oxidoreductase</keyword>
<comment type="similarity">
    <text evidence="1">Belongs to the short-chain dehydrogenases/reductases (SDR) family.</text>
</comment>
<gene>
    <name evidence="4" type="ORF">CALCODRAFT_497873</name>
</gene>
<name>A0A165F2U1_9BASI</name>
<reference evidence="4 5" key="1">
    <citation type="journal article" date="2016" name="Mol. Biol. Evol.">
        <title>Comparative Genomics of Early-Diverging Mushroom-Forming Fungi Provides Insights into the Origins of Lignocellulose Decay Capabilities.</title>
        <authorList>
            <person name="Nagy L.G."/>
            <person name="Riley R."/>
            <person name="Tritt A."/>
            <person name="Adam C."/>
            <person name="Daum C."/>
            <person name="Floudas D."/>
            <person name="Sun H."/>
            <person name="Yadav J.S."/>
            <person name="Pangilinan J."/>
            <person name="Larsson K.H."/>
            <person name="Matsuura K."/>
            <person name="Barry K."/>
            <person name="Labutti K."/>
            <person name="Kuo R."/>
            <person name="Ohm R.A."/>
            <person name="Bhattacharya S.S."/>
            <person name="Shirouzu T."/>
            <person name="Yoshinaga Y."/>
            <person name="Martin F.M."/>
            <person name="Grigoriev I.V."/>
            <person name="Hibbett D.S."/>
        </authorList>
    </citation>
    <scope>NUCLEOTIDE SEQUENCE [LARGE SCALE GENOMIC DNA]</scope>
    <source>
        <strain evidence="4 5">HHB12733</strain>
    </source>
</reference>
<proteinExistence type="inferred from homology"/>
<dbReference type="STRING" id="1353952.A0A165F2U1"/>
<dbReference type="InterPro" id="IPR036291">
    <property type="entry name" value="NAD(P)-bd_dom_sf"/>
</dbReference>
<evidence type="ECO:0000256" key="3">
    <source>
        <dbReference type="ARBA" id="ARBA00023002"/>
    </source>
</evidence>
<keyword evidence="2" id="KW-0521">NADP</keyword>
<dbReference type="InterPro" id="IPR002347">
    <property type="entry name" value="SDR_fam"/>
</dbReference>
<dbReference type="SUPFAM" id="SSF51735">
    <property type="entry name" value="NAD(P)-binding Rossmann-fold domains"/>
    <property type="match status" value="1"/>
</dbReference>
<organism evidence="4 5">
    <name type="scientific">Calocera cornea HHB12733</name>
    <dbReference type="NCBI Taxonomy" id="1353952"/>
    <lineage>
        <taxon>Eukaryota</taxon>
        <taxon>Fungi</taxon>
        <taxon>Dikarya</taxon>
        <taxon>Basidiomycota</taxon>
        <taxon>Agaricomycotina</taxon>
        <taxon>Dacrymycetes</taxon>
        <taxon>Dacrymycetales</taxon>
        <taxon>Dacrymycetaceae</taxon>
        <taxon>Calocera</taxon>
    </lineage>
</organism>
<evidence type="ECO:0000256" key="1">
    <source>
        <dbReference type="ARBA" id="ARBA00006484"/>
    </source>
</evidence>
<dbReference type="GO" id="GO:0016491">
    <property type="term" value="F:oxidoreductase activity"/>
    <property type="evidence" value="ECO:0007669"/>
    <property type="project" value="UniProtKB-KW"/>
</dbReference>
<dbReference type="InterPro" id="IPR020904">
    <property type="entry name" value="Sc_DH/Rdtase_CS"/>
</dbReference>
<dbReference type="InParanoid" id="A0A165F2U1"/>
<protein>
    <submittedName>
        <fullName evidence="4">NAD(P)-binding protein</fullName>
    </submittedName>
</protein>
<dbReference type="EMBL" id="KV423984">
    <property type="protein sequence ID" value="KZT56070.1"/>
    <property type="molecule type" value="Genomic_DNA"/>
</dbReference>
<dbReference type="Gene3D" id="3.40.50.720">
    <property type="entry name" value="NAD(P)-binding Rossmann-like Domain"/>
    <property type="match status" value="1"/>
</dbReference>
<dbReference type="PANTHER" id="PTHR43669">
    <property type="entry name" value="5-KETO-D-GLUCONATE 5-REDUCTASE"/>
    <property type="match status" value="1"/>
</dbReference>
<dbReference type="AlphaFoldDB" id="A0A165F2U1"/>
<evidence type="ECO:0000313" key="4">
    <source>
        <dbReference type="EMBL" id="KZT56070.1"/>
    </source>
</evidence>